<keyword evidence="4" id="KW-1185">Reference proteome</keyword>
<accession>A0A517SAN3</accession>
<dbReference type="SUPFAM" id="SSF89733">
    <property type="entry name" value="L-sulfolactate dehydrogenase-like"/>
    <property type="match status" value="1"/>
</dbReference>
<dbReference type="KEGG" id="ccos:Pan44_12040"/>
<evidence type="ECO:0000313" key="4">
    <source>
        <dbReference type="Proteomes" id="UP000315700"/>
    </source>
</evidence>
<dbReference type="AlphaFoldDB" id="A0A517SAN3"/>
<evidence type="ECO:0000256" key="1">
    <source>
        <dbReference type="ARBA" id="ARBA00006056"/>
    </source>
</evidence>
<gene>
    <name evidence="3" type="primary">yjmC</name>
    <name evidence="3" type="ORF">Pan44_12040</name>
</gene>
<comment type="similarity">
    <text evidence="1">Belongs to the LDH2/MDH2 oxidoreductase family.</text>
</comment>
<dbReference type="EC" id="1.1.1.-" evidence="3"/>
<name>A0A517SAN3_9PLAN</name>
<dbReference type="PANTHER" id="PTHR11091:SF0">
    <property type="entry name" value="MALATE DEHYDROGENASE"/>
    <property type="match status" value="1"/>
</dbReference>
<protein>
    <submittedName>
        <fullName evidence="3">Putative oxidoreductase YjmC</fullName>
        <ecNumber evidence="3">1.1.1.-</ecNumber>
    </submittedName>
</protein>
<dbReference type="Gene3D" id="1.10.1530.10">
    <property type="match status" value="1"/>
</dbReference>
<dbReference type="InterPro" id="IPR003767">
    <property type="entry name" value="Malate/L-lactate_DH-like"/>
</dbReference>
<evidence type="ECO:0000256" key="2">
    <source>
        <dbReference type="ARBA" id="ARBA00023002"/>
    </source>
</evidence>
<keyword evidence="2 3" id="KW-0560">Oxidoreductase</keyword>
<dbReference type="Proteomes" id="UP000315700">
    <property type="component" value="Chromosome"/>
</dbReference>
<dbReference type="Gene3D" id="3.30.1370.60">
    <property type="entry name" value="Hypothetical oxidoreductase yiak, domain 2"/>
    <property type="match status" value="1"/>
</dbReference>
<evidence type="ECO:0000313" key="3">
    <source>
        <dbReference type="EMBL" id="QDT53188.1"/>
    </source>
</evidence>
<dbReference type="EMBL" id="CP036271">
    <property type="protein sequence ID" value="QDT53188.1"/>
    <property type="molecule type" value="Genomic_DNA"/>
</dbReference>
<reference evidence="3 4" key="1">
    <citation type="submission" date="2019-02" db="EMBL/GenBank/DDBJ databases">
        <title>Deep-cultivation of Planctomycetes and their phenomic and genomic characterization uncovers novel biology.</title>
        <authorList>
            <person name="Wiegand S."/>
            <person name="Jogler M."/>
            <person name="Boedeker C."/>
            <person name="Pinto D."/>
            <person name="Vollmers J."/>
            <person name="Rivas-Marin E."/>
            <person name="Kohn T."/>
            <person name="Peeters S.H."/>
            <person name="Heuer A."/>
            <person name="Rast P."/>
            <person name="Oberbeckmann S."/>
            <person name="Bunk B."/>
            <person name="Jeske O."/>
            <person name="Meyerdierks A."/>
            <person name="Storesund J.E."/>
            <person name="Kallscheuer N."/>
            <person name="Luecker S."/>
            <person name="Lage O.M."/>
            <person name="Pohl T."/>
            <person name="Merkel B.J."/>
            <person name="Hornburger P."/>
            <person name="Mueller R.-W."/>
            <person name="Bruemmer F."/>
            <person name="Labrenz M."/>
            <person name="Spormann A.M."/>
            <person name="Op den Camp H."/>
            <person name="Overmann J."/>
            <person name="Amann R."/>
            <person name="Jetten M.S.M."/>
            <person name="Mascher T."/>
            <person name="Medema M.H."/>
            <person name="Devos D.P."/>
            <person name="Kaster A.-K."/>
            <person name="Ovreas L."/>
            <person name="Rohde M."/>
            <person name="Galperin M.Y."/>
            <person name="Jogler C."/>
        </authorList>
    </citation>
    <scope>NUCLEOTIDE SEQUENCE [LARGE SCALE GENOMIC DNA]</scope>
    <source>
        <strain evidence="3 4">Pan44</strain>
    </source>
</reference>
<dbReference type="PANTHER" id="PTHR11091">
    <property type="entry name" value="OXIDOREDUCTASE-RELATED"/>
    <property type="match status" value="1"/>
</dbReference>
<dbReference type="InterPro" id="IPR043143">
    <property type="entry name" value="Mal/L-sulf/L-lact_DH-like_NADP"/>
</dbReference>
<proteinExistence type="inferred from homology"/>
<dbReference type="InParanoid" id="A0A517SAN3"/>
<dbReference type="Pfam" id="PF02615">
    <property type="entry name" value="Ldh_2"/>
    <property type="match status" value="1"/>
</dbReference>
<sequence length="338" mass="35208">MIPVSIESARDLLLRLFASKSLYKFDAETLAQRLIDADLRGQHYYGVASATRILDAIAAGDIDPRGRPMLVHETPAIAVFDGSRAAGPIAATKAMQTAIAKAKEVGVGTAVVGNSQTLGAASIFALLAAREGLIGFVTSSTGGATVAAAGSAQPAVGNHPLSWAIPVPGRNPFVVDFSCGSISWSDVEQAKRRGEALPPGAALDENQNPTCDPASAHTLLPMGGPRGFGLSFVCSVLTGGLAGGKLPVRKKRPGTAEDSQHFFQAIAPGSFVDPERLAKELCCSMDEIRQRCCAGESGAMRFPGDEDAARAERIEADGIPLEDHVHAELGQRVAGGWK</sequence>
<dbReference type="InterPro" id="IPR043144">
    <property type="entry name" value="Mal/L-sulf/L-lact_DH-like_ah"/>
</dbReference>
<dbReference type="RefSeq" id="WP_197453893.1">
    <property type="nucleotide sequence ID" value="NZ_CP036271.1"/>
</dbReference>
<organism evidence="3 4">
    <name type="scientific">Caulifigura coniformis</name>
    <dbReference type="NCBI Taxonomy" id="2527983"/>
    <lineage>
        <taxon>Bacteria</taxon>
        <taxon>Pseudomonadati</taxon>
        <taxon>Planctomycetota</taxon>
        <taxon>Planctomycetia</taxon>
        <taxon>Planctomycetales</taxon>
        <taxon>Planctomycetaceae</taxon>
        <taxon>Caulifigura</taxon>
    </lineage>
</organism>
<dbReference type="GO" id="GO:0016491">
    <property type="term" value="F:oxidoreductase activity"/>
    <property type="evidence" value="ECO:0007669"/>
    <property type="project" value="UniProtKB-KW"/>
</dbReference>
<dbReference type="InterPro" id="IPR036111">
    <property type="entry name" value="Mal/L-sulfo/L-lacto_DH-like_sf"/>
</dbReference>